<organism evidence="2 3">
    <name type="scientific">Pollutimonas harenae</name>
    <dbReference type="NCBI Taxonomy" id="657015"/>
    <lineage>
        <taxon>Bacteria</taxon>
        <taxon>Pseudomonadati</taxon>
        <taxon>Pseudomonadota</taxon>
        <taxon>Betaproteobacteria</taxon>
        <taxon>Burkholderiales</taxon>
        <taxon>Alcaligenaceae</taxon>
        <taxon>Pollutimonas</taxon>
    </lineage>
</organism>
<dbReference type="Gene3D" id="3.20.20.190">
    <property type="entry name" value="Phosphatidylinositol (PI) phosphodiesterase"/>
    <property type="match status" value="1"/>
</dbReference>
<evidence type="ECO:0000259" key="1">
    <source>
        <dbReference type="PROSITE" id="PS51704"/>
    </source>
</evidence>
<gene>
    <name evidence="2" type="primary">ugpQ</name>
    <name evidence="2" type="ORF">H0A62_10930</name>
</gene>
<dbReference type="EC" id="3.1.4.46" evidence="2"/>
<keyword evidence="3" id="KW-1185">Reference proteome</keyword>
<proteinExistence type="predicted"/>
<sequence length="252" mass="27598">MTPCRPDWPYPTLIAHRGAGHHAPENTLAAMRMGAAQGFMMMEYDAKLSRDGVALLLHDDALDRTTNVSGNAADKTWAELAAVDAGSWHSAQYAGEPIPSLHAIAAFTRANHIHSNIEIKPHTGLDAETGKQIARLARNLWAGATLPPLLSSFSETALQAALDEAPELPRALLISKEVPTDWAKRLQRLECQGLNLNDQYTTRALVEEIRNAGYTVAVWTVNNRARAQELLDWGCNAIFTDEVQTILPADFV</sequence>
<dbReference type="OrthoDB" id="9795622at2"/>
<evidence type="ECO:0000313" key="3">
    <source>
        <dbReference type="Proteomes" id="UP000554144"/>
    </source>
</evidence>
<evidence type="ECO:0000313" key="2">
    <source>
        <dbReference type="EMBL" id="NYT86119.1"/>
    </source>
</evidence>
<dbReference type="AlphaFoldDB" id="A0A853H2S3"/>
<dbReference type="RefSeq" id="WP_130039652.1">
    <property type="nucleotide sequence ID" value="NZ_JACCEV010000002.1"/>
</dbReference>
<dbReference type="PROSITE" id="PS51704">
    <property type="entry name" value="GP_PDE"/>
    <property type="match status" value="1"/>
</dbReference>
<dbReference type="PANTHER" id="PTHR46211">
    <property type="entry name" value="GLYCEROPHOSPHORYL DIESTER PHOSPHODIESTERASE"/>
    <property type="match status" value="1"/>
</dbReference>
<dbReference type="EMBL" id="JACCEV010000002">
    <property type="protein sequence ID" value="NYT86119.1"/>
    <property type="molecule type" value="Genomic_DNA"/>
</dbReference>
<accession>A0A853H2S3</accession>
<reference evidence="2 3" key="1">
    <citation type="submission" date="2020-07" db="EMBL/GenBank/DDBJ databases">
        <title>Taxonomic revisions and descriptions of new bacterial species based on genomic comparisons in the high-G+C-content subgroup of the family Alcaligenaceae.</title>
        <authorList>
            <person name="Szabo A."/>
            <person name="Felfoldi T."/>
        </authorList>
    </citation>
    <scope>NUCLEOTIDE SEQUENCE [LARGE SCALE GENOMIC DNA]</scope>
    <source>
        <strain evidence="2 3">DSM 25667</strain>
    </source>
</reference>
<comment type="caution">
    <text evidence="2">The sequence shown here is derived from an EMBL/GenBank/DDBJ whole genome shotgun (WGS) entry which is preliminary data.</text>
</comment>
<dbReference type="InterPro" id="IPR017946">
    <property type="entry name" value="PLC-like_Pdiesterase_TIM-brl"/>
</dbReference>
<keyword evidence="2" id="KW-0378">Hydrolase</keyword>
<dbReference type="InterPro" id="IPR030395">
    <property type="entry name" value="GP_PDE_dom"/>
</dbReference>
<dbReference type="PANTHER" id="PTHR46211:SF1">
    <property type="entry name" value="GLYCEROPHOSPHODIESTER PHOSPHODIESTERASE, CYTOPLASMIC"/>
    <property type="match status" value="1"/>
</dbReference>
<dbReference type="Proteomes" id="UP000554144">
    <property type="component" value="Unassembled WGS sequence"/>
</dbReference>
<dbReference type="GO" id="GO:0008889">
    <property type="term" value="F:glycerophosphodiester phosphodiesterase activity"/>
    <property type="evidence" value="ECO:0007669"/>
    <property type="project" value="UniProtKB-EC"/>
</dbReference>
<dbReference type="NCBIfam" id="NF006989">
    <property type="entry name" value="PRK09454.1"/>
    <property type="match status" value="1"/>
</dbReference>
<protein>
    <submittedName>
        <fullName evidence="2">Glycerophosphodiester phosphodiesterase</fullName>
        <ecNumber evidence="2">3.1.4.46</ecNumber>
    </submittedName>
</protein>
<name>A0A853H2S3_9BURK</name>
<dbReference type="Pfam" id="PF03009">
    <property type="entry name" value="GDPD"/>
    <property type="match status" value="1"/>
</dbReference>
<feature type="domain" description="GP-PDE" evidence="1">
    <location>
        <begin position="11"/>
        <end position="250"/>
    </location>
</feature>
<dbReference type="CDD" id="cd08562">
    <property type="entry name" value="GDPD_EcUgpQ_like"/>
    <property type="match status" value="1"/>
</dbReference>
<dbReference type="GO" id="GO:0006629">
    <property type="term" value="P:lipid metabolic process"/>
    <property type="evidence" value="ECO:0007669"/>
    <property type="project" value="InterPro"/>
</dbReference>
<dbReference type="SUPFAM" id="SSF51695">
    <property type="entry name" value="PLC-like phosphodiesterases"/>
    <property type="match status" value="1"/>
</dbReference>